<feature type="compositionally biased region" description="Low complexity" evidence="1">
    <location>
        <begin position="129"/>
        <end position="145"/>
    </location>
</feature>
<dbReference type="InterPro" id="IPR014747">
    <property type="entry name" value="Bac_photo_RC_H_C"/>
</dbReference>
<gene>
    <name evidence="4" type="ORF">VVR66_00380</name>
</gene>
<evidence type="ECO:0000259" key="3">
    <source>
        <dbReference type="Pfam" id="PF09557"/>
    </source>
</evidence>
<feature type="domain" description="DUF2382" evidence="3">
    <location>
        <begin position="186"/>
        <end position="292"/>
    </location>
</feature>
<feature type="region of interest" description="Disordered" evidence="1">
    <location>
        <begin position="222"/>
        <end position="252"/>
    </location>
</feature>
<dbReference type="InterPro" id="IPR052967">
    <property type="entry name" value="Stress_Response_Assoc"/>
</dbReference>
<feature type="compositionally biased region" description="Basic and acidic residues" evidence="1">
    <location>
        <begin position="222"/>
        <end position="236"/>
    </location>
</feature>
<dbReference type="NCBIfam" id="TIGR02271">
    <property type="entry name" value="YsnF/AvaK domain"/>
    <property type="match status" value="1"/>
</dbReference>
<keyword evidence="5" id="KW-1185">Reference proteome</keyword>
<dbReference type="InterPro" id="IPR011033">
    <property type="entry name" value="PRC_barrel-like_sf"/>
</dbReference>
<dbReference type="RefSeq" id="WP_368628936.1">
    <property type="nucleotide sequence ID" value="NZ_JAYWLU010000001.1"/>
</dbReference>
<dbReference type="Pfam" id="PF05239">
    <property type="entry name" value="PRC"/>
    <property type="match status" value="1"/>
</dbReference>
<dbReference type="InterPro" id="IPR027275">
    <property type="entry name" value="PRC-brl_dom"/>
</dbReference>
<feature type="compositionally biased region" description="Basic and acidic residues" evidence="1">
    <location>
        <begin position="146"/>
        <end position="159"/>
    </location>
</feature>
<reference evidence="4 5" key="1">
    <citation type="journal article" date="2024" name="Fungal Genet. Biol.">
        <title>The porcine skin microbiome exhibits broad fungal antagonism.</title>
        <authorList>
            <person name="De La Cruz K.F."/>
            <person name="Townsend E.C."/>
            <person name="Alex Cheong J.Z."/>
            <person name="Salamzade R."/>
            <person name="Liu A."/>
            <person name="Sandstrom S."/>
            <person name="Davila E."/>
            <person name="Huang L."/>
            <person name="Xu K.H."/>
            <person name="Wu S.Y."/>
            <person name="Meudt J.J."/>
            <person name="Shanmuganayagam D."/>
            <person name="Gibson A.L.F."/>
            <person name="Kalan L.R."/>
        </authorList>
    </citation>
    <scope>NUCLEOTIDE SEQUENCE [LARGE SCALE GENOMIC DNA]</scope>
    <source>
        <strain evidence="4 5">LK2625</strain>
    </source>
</reference>
<dbReference type="Gene3D" id="3.90.50.10">
    <property type="entry name" value="Photosynthetic Reaction Center, subunit H, domain 2"/>
    <property type="match status" value="1"/>
</dbReference>
<dbReference type="EMBL" id="JAYWLU010000001">
    <property type="protein sequence ID" value="MEX3593168.1"/>
    <property type="molecule type" value="Genomic_DNA"/>
</dbReference>
<feature type="domain" description="PRC-barrel" evidence="2">
    <location>
        <begin position="1"/>
        <end position="73"/>
    </location>
</feature>
<feature type="region of interest" description="Disordered" evidence="1">
    <location>
        <begin position="107"/>
        <end position="159"/>
    </location>
</feature>
<evidence type="ECO:0000313" key="5">
    <source>
        <dbReference type="Proteomes" id="UP001558481"/>
    </source>
</evidence>
<dbReference type="Pfam" id="PF09557">
    <property type="entry name" value="DUF2382"/>
    <property type="match status" value="1"/>
</dbReference>
<evidence type="ECO:0000313" key="4">
    <source>
        <dbReference type="EMBL" id="MEX3593168.1"/>
    </source>
</evidence>
<feature type="compositionally biased region" description="Basic and acidic residues" evidence="1">
    <location>
        <begin position="107"/>
        <end position="128"/>
    </location>
</feature>
<evidence type="ECO:0000259" key="2">
    <source>
        <dbReference type="Pfam" id="PF05239"/>
    </source>
</evidence>
<dbReference type="PANTHER" id="PTHR38463">
    <property type="entry name" value="STRESS RESPONSE PROTEIN YSNF"/>
    <property type="match status" value="1"/>
</dbReference>
<evidence type="ECO:0000256" key="1">
    <source>
        <dbReference type="SAM" id="MobiDB-lite"/>
    </source>
</evidence>
<feature type="compositionally biased region" description="Basic and acidic residues" evidence="1">
    <location>
        <begin position="273"/>
        <end position="318"/>
    </location>
</feature>
<dbReference type="SUPFAM" id="SSF50346">
    <property type="entry name" value="PRC-barrel domain"/>
    <property type="match status" value="1"/>
</dbReference>
<organism evidence="4 5">
    <name type="scientific">Kocuria carniphila</name>
    <dbReference type="NCBI Taxonomy" id="262208"/>
    <lineage>
        <taxon>Bacteria</taxon>
        <taxon>Bacillati</taxon>
        <taxon>Actinomycetota</taxon>
        <taxon>Actinomycetes</taxon>
        <taxon>Micrococcales</taxon>
        <taxon>Micrococcaceae</taxon>
        <taxon>Kocuria</taxon>
    </lineage>
</organism>
<dbReference type="InterPro" id="IPR019060">
    <property type="entry name" value="DUF2382"/>
</dbReference>
<dbReference type="Proteomes" id="UP001558481">
    <property type="component" value="Unassembled WGS sequence"/>
</dbReference>
<comment type="caution">
    <text evidence="4">The sequence shown here is derived from an EMBL/GenBank/DDBJ whole genome shotgun (WGS) entry which is preliminary data.</text>
</comment>
<proteinExistence type="predicted"/>
<protein>
    <submittedName>
        <fullName evidence="4">PRC and DUF2382 domain-containing protein</fullName>
    </submittedName>
</protein>
<feature type="region of interest" description="Disordered" evidence="1">
    <location>
        <begin position="273"/>
        <end position="327"/>
    </location>
</feature>
<sequence>MTTFDVNAILSSTAYDADGDKVGKVEQVFLDDNSGEPTFLTVNTGLFGAKESFVPVKDARQDGDRVVLPYQKDVIKDAPKVDADQHLSPQEEEELYRYYELNYDNGRGADRDRDLTDRDRDLNDRDRNAAAGTAGTAGVAGAAAGRDGDRDRDLTDRDRGLVDQDRRDVADRDRDLTDRDDASVVRHEEQLKVGTQERETGRARLRKYVVTDHETVDVPVEREEVSVERTPIRDGQARTGTIGEEEVEVSLHEERPVVEKEVVAVEEVGLNKETVRDTQRVEADVRKEQVDVETGNDRNLTDRDRDLDGRDRDLDGRDGLGGNAPRR</sequence>
<dbReference type="PANTHER" id="PTHR38463:SF1">
    <property type="entry name" value="STRESS RESPONSE PROTEIN YSNF"/>
    <property type="match status" value="1"/>
</dbReference>
<name>A0ABV3UYT6_9MICC</name>
<accession>A0ABV3UYT6</accession>